<dbReference type="InterPro" id="IPR006630">
    <property type="entry name" value="La_HTH"/>
</dbReference>
<feature type="region of interest" description="Disordered" evidence="3">
    <location>
        <begin position="405"/>
        <end position="589"/>
    </location>
</feature>
<comment type="caution">
    <text evidence="5">The sequence shown here is derived from an EMBL/GenBank/DDBJ whole genome shotgun (WGS) entry which is preliminary data.</text>
</comment>
<protein>
    <recommendedName>
        <fullName evidence="4">HTH La-type RNA-binding domain-containing protein</fullName>
    </recommendedName>
</protein>
<feature type="compositionally biased region" description="Low complexity" evidence="3">
    <location>
        <begin position="486"/>
        <end position="501"/>
    </location>
</feature>
<dbReference type="InterPro" id="IPR036388">
    <property type="entry name" value="WH-like_DNA-bd_sf"/>
</dbReference>
<dbReference type="PANTHER" id="PTHR22792:SF131">
    <property type="entry name" value="LA-RELATED PROTEIN LARP4B"/>
    <property type="match status" value="1"/>
</dbReference>
<dbReference type="PANTHER" id="PTHR22792">
    <property type="entry name" value="LUPUS LA PROTEIN-RELATED"/>
    <property type="match status" value="1"/>
</dbReference>
<keyword evidence="6" id="KW-1185">Reference proteome</keyword>
<evidence type="ECO:0000259" key="4">
    <source>
        <dbReference type="PROSITE" id="PS50961"/>
    </source>
</evidence>
<dbReference type="Proteomes" id="UP001328107">
    <property type="component" value="Unassembled WGS sequence"/>
</dbReference>
<evidence type="ECO:0000256" key="3">
    <source>
        <dbReference type="SAM" id="MobiDB-lite"/>
    </source>
</evidence>
<dbReference type="InterPro" id="IPR045180">
    <property type="entry name" value="La_dom_prot"/>
</dbReference>
<dbReference type="PROSITE" id="PS50961">
    <property type="entry name" value="HTH_LA"/>
    <property type="match status" value="1"/>
</dbReference>
<dbReference type="GO" id="GO:0003730">
    <property type="term" value="F:mRNA 3'-UTR binding"/>
    <property type="evidence" value="ECO:0007669"/>
    <property type="project" value="TreeGrafter"/>
</dbReference>
<feature type="non-terminal residue" evidence="5">
    <location>
        <position position="589"/>
    </location>
</feature>
<dbReference type="Gene3D" id="1.10.10.10">
    <property type="entry name" value="Winged helix-like DNA-binding domain superfamily/Winged helix DNA-binding domain"/>
    <property type="match status" value="1"/>
</dbReference>
<sequence length="589" mass="64112">MATSLMEIGNDQFYVCREVTPRNYILYRQGIQLHPDQLERMRKSANENREAGGLPGVNTIRNEDGTLSQAPPFPDWFNEQCRRELMLAGDPEEGGDETPKSFLSSDIALREYDTGIGHVTCHNDAAQRHENMKLLLKAQLEYYFSRENLAQDRYLKCQMDADGFVAISTIAGFRKVVALTDNYDLIVQTLRESRKVEVDDAGERVRPISQRCTIILREMGEKTEEEVKEMLAGGPPYKSLRTYGNNDEWYVVYCNEETTKNAYLHIQQLKPSICVCYTFEFIFLLDTLIYICQARIKSGPPPDQQLFVQPPQDDVVSIGEDPYPVFDLGKLLASMGYVPRATYRPGTTVVQVISIDKVIVVESGLNPSPAPSPLPLPLPEYPMLNGTPLLSSNYGINGVGGGAYRRGGGSHHSRGGASSGGRSHSNRGGAGGAASTTPRASNGSRGALNGGSLTVVTGKQIRGGEKRWASRNGLVANNGTGGAGGDSASSSSPFNSSWGSSREGGTKEGPGSATPTHSSSTLNDSSDTAHSPLSAEQLFNYEDQAFPSLVEPKPEPEPKAKKLSFSSVAAGRREERKEPPRKSFAACLK</sequence>
<accession>A0AAN5D2G2</accession>
<organism evidence="5 6">
    <name type="scientific">Pristionchus mayeri</name>
    <dbReference type="NCBI Taxonomy" id="1317129"/>
    <lineage>
        <taxon>Eukaryota</taxon>
        <taxon>Metazoa</taxon>
        <taxon>Ecdysozoa</taxon>
        <taxon>Nematoda</taxon>
        <taxon>Chromadorea</taxon>
        <taxon>Rhabditida</taxon>
        <taxon>Rhabditina</taxon>
        <taxon>Diplogasteromorpha</taxon>
        <taxon>Diplogasteroidea</taxon>
        <taxon>Neodiplogasteridae</taxon>
        <taxon>Pristionchus</taxon>
    </lineage>
</organism>
<reference evidence="6" key="1">
    <citation type="submission" date="2022-10" db="EMBL/GenBank/DDBJ databases">
        <title>Genome assembly of Pristionchus species.</title>
        <authorList>
            <person name="Yoshida K."/>
            <person name="Sommer R.J."/>
        </authorList>
    </citation>
    <scope>NUCLEOTIDE SEQUENCE [LARGE SCALE GENOMIC DNA]</scope>
    <source>
        <strain evidence="6">RS5460</strain>
    </source>
</reference>
<keyword evidence="1 2" id="KW-0694">RNA-binding</keyword>
<evidence type="ECO:0000256" key="2">
    <source>
        <dbReference type="PROSITE-ProRule" id="PRU00332"/>
    </source>
</evidence>
<dbReference type="InterPro" id="IPR036390">
    <property type="entry name" value="WH_DNA-bd_sf"/>
</dbReference>
<feature type="compositionally biased region" description="Polar residues" evidence="3">
    <location>
        <begin position="513"/>
        <end position="531"/>
    </location>
</feature>
<dbReference type="GO" id="GO:0010494">
    <property type="term" value="C:cytoplasmic stress granule"/>
    <property type="evidence" value="ECO:0007669"/>
    <property type="project" value="TreeGrafter"/>
</dbReference>
<gene>
    <name evidence="5" type="ORF">PMAYCL1PPCAC_24594</name>
</gene>
<proteinExistence type="predicted"/>
<evidence type="ECO:0000313" key="5">
    <source>
        <dbReference type="EMBL" id="GMR54399.1"/>
    </source>
</evidence>
<feature type="compositionally biased region" description="Basic and acidic residues" evidence="3">
    <location>
        <begin position="571"/>
        <end position="581"/>
    </location>
</feature>
<dbReference type="AlphaFoldDB" id="A0AAN5D2G2"/>
<dbReference type="GO" id="GO:0045727">
    <property type="term" value="P:positive regulation of translation"/>
    <property type="evidence" value="ECO:0007669"/>
    <property type="project" value="TreeGrafter"/>
</dbReference>
<name>A0AAN5D2G2_9BILA</name>
<evidence type="ECO:0000256" key="1">
    <source>
        <dbReference type="ARBA" id="ARBA00022884"/>
    </source>
</evidence>
<dbReference type="Pfam" id="PF05383">
    <property type="entry name" value="La"/>
    <property type="match status" value="1"/>
</dbReference>
<dbReference type="GO" id="GO:0005829">
    <property type="term" value="C:cytosol"/>
    <property type="evidence" value="ECO:0007669"/>
    <property type="project" value="TreeGrafter"/>
</dbReference>
<feature type="domain" description="HTH La-type RNA-binding" evidence="4">
    <location>
        <begin position="126"/>
        <end position="215"/>
    </location>
</feature>
<feature type="region of interest" description="Disordered" evidence="3">
    <location>
        <begin position="44"/>
        <end position="73"/>
    </location>
</feature>
<dbReference type="EMBL" id="BTRK01000005">
    <property type="protein sequence ID" value="GMR54399.1"/>
    <property type="molecule type" value="Genomic_DNA"/>
</dbReference>
<dbReference type="SMART" id="SM00715">
    <property type="entry name" value="LA"/>
    <property type="match status" value="1"/>
</dbReference>
<evidence type="ECO:0000313" key="6">
    <source>
        <dbReference type="Proteomes" id="UP001328107"/>
    </source>
</evidence>
<dbReference type="SUPFAM" id="SSF46785">
    <property type="entry name" value="Winged helix' DNA-binding domain"/>
    <property type="match status" value="1"/>
</dbReference>